<feature type="signal peptide" evidence="1">
    <location>
        <begin position="1"/>
        <end position="26"/>
    </location>
</feature>
<evidence type="ECO:0000313" key="3">
    <source>
        <dbReference type="Proteomes" id="UP000324748"/>
    </source>
</evidence>
<sequence length="83" mass="9064">MPGFGPHPSAGFPPLLCAARFCIARAALIPSTVKGVCHQEDVLLENFRKPSDRDQKIHQSVHRQQATNFPAVLSINPATQVAY</sequence>
<feature type="chain" id="PRO_5022998611" description="Secreted protein" evidence="1">
    <location>
        <begin position="27"/>
        <end position="83"/>
    </location>
</feature>
<protein>
    <recommendedName>
        <fullName evidence="4">Secreted protein</fullName>
    </recommendedName>
</protein>
<evidence type="ECO:0008006" key="4">
    <source>
        <dbReference type="Google" id="ProtNLM"/>
    </source>
</evidence>
<proteinExistence type="predicted"/>
<reference evidence="2 3" key="1">
    <citation type="submission" date="2019-05" db="EMBL/GenBank/DDBJ databases">
        <title>Emergence of the Ug99 lineage of the wheat stem rust pathogen through somatic hybridization.</title>
        <authorList>
            <person name="Li F."/>
            <person name="Upadhyaya N.M."/>
            <person name="Sperschneider J."/>
            <person name="Matny O."/>
            <person name="Nguyen-Phuc H."/>
            <person name="Mago R."/>
            <person name="Raley C."/>
            <person name="Miller M.E."/>
            <person name="Silverstein K.A.T."/>
            <person name="Henningsen E."/>
            <person name="Hirsch C.D."/>
            <person name="Visser B."/>
            <person name="Pretorius Z.A."/>
            <person name="Steffenson B.J."/>
            <person name="Schwessinger B."/>
            <person name="Dodds P.N."/>
            <person name="Figueroa M."/>
        </authorList>
    </citation>
    <scope>NUCLEOTIDE SEQUENCE [LARGE SCALE GENOMIC DNA]</scope>
    <source>
        <strain evidence="2">21-0</strain>
    </source>
</reference>
<accession>A0A5B0QB44</accession>
<dbReference type="EMBL" id="VSWC01000027">
    <property type="protein sequence ID" value="KAA1110371.1"/>
    <property type="molecule type" value="Genomic_DNA"/>
</dbReference>
<keyword evidence="1" id="KW-0732">Signal</keyword>
<dbReference type="Proteomes" id="UP000324748">
    <property type="component" value="Unassembled WGS sequence"/>
</dbReference>
<organism evidence="2 3">
    <name type="scientific">Puccinia graminis f. sp. tritici</name>
    <dbReference type="NCBI Taxonomy" id="56615"/>
    <lineage>
        <taxon>Eukaryota</taxon>
        <taxon>Fungi</taxon>
        <taxon>Dikarya</taxon>
        <taxon>Basidiomycota</taxon>
        <taxon>Pucciniomycotina</taxon>
        <taxon>Pucciniomycetes</taxon>
        <taxon>Pucciniales</taxon>
        <taxon>Pucciniaceae</taxon>
        <taxon>Puccinia</taxon>
    </lineage>
</organism>
<evidence type="ECO:0000313" key="2">
    <source>
        <dbReference type="EMBL" id="KAA1110371.1"/>
    </source>
</evidence>
<name>A0A5B0QB44_PUCGR</name>
<keyword evidence="3" id="KW-1185">Reference proteome</keyword>
<gene>
    <name evidence="2" type="ORF">PGT21_019516</name>
</gene>
<comment type="caution">
    <text evidence="2">The sequence shown here is derived from an EMBL/GenBank/DDBJ whole genome shotgun (WGS) entry which is preliminary data.</text>
</comment>
<evidence type="ECO:0000256" key="1">
    <source>
        <dbReference type="SAM" id="SignalP"/>
    </source>
</evidence>
<dbReference type="AlphaFoldDB" id="A0A5B0QB44"/>